<dbReference type="Proteomes" id="UP000536711">
    <property type="component" value="Unassembled WGS sequence"/>
</dbReference>
<evidence type="ECO:0000259" key="2">
    <source>
        <dbReference type="Pfam" id="PF26157"/>
    </source>
</evidence>
<protein>
    <submittedName>
        <fullName evidence="3">Gpi anchored</fullName>
    </submittedName>
</protein>
<feature type="chain" id="PRO_5034446995" evidence="1">
    <location>
        <begin position="22"/>
        <end position="543"/>
    </location>
</feature>
<dbReference type="EMBL" id="JAADJF010000063">
    <property type="protein sequence ID" value="KAF4441032.1"/>
    <property type="molecule type" value="Genomic_DNA"/>
</dbReference>
<name>A0A8H4NX42_9HYPO</name>
<keyword evidence="1" id="KW-0732">Signal</keyword>
<organism evidence="3 4">
    <name type="scientific">Fusarium acutatum</name>
    <dbReference type="NCBI Taxonomy" id="78861"/>
    <lineage>
        <taxon>Eukaryota</taxon>
        <taxon>Fungi</taxon>
        <taxon>Dikarya</taxon>
        <taxon>Ascomycota</taxon>
        <taxon>Pezizomycotina</taxon>
        <taxon>Sordariomycetes</taxon>
        <taxon>Hypocreomycetidae</taxon>
        <taxon>Hypocreales</taxon>
        <taxon>Nectriaceae</taxon>
        <taxon>Fusarium</taxon>
        <taxon>Fusarium fujikuroi species complex</taxon>
    </lineage>
</organism>
<dbReference type="CDD" id="cd24165">
    <property type="entry name" value="TfSGL-like"/>
    <property type="match status" value="1"/>
</dbReference>
<evidence type="ECO:0000313" key="3">
    <source>
        <dbReference type="EMBL" id="KAF4441032.1"/>
    </source>
</evidence>
<proteinExistence type="predicted"/>
<evidence type="ECO:0000313" key="4">
    <source>
        <dbReference type="Proteomes" id="UP000536711"/>
    </source>
</evidence>
<gene>
    <name evidence="3" type="ORF">FACUT_3061</name>
</gene>
<dbReference type="AlphaFoldDB" id="A0A8H4NX42"/>
<dbReference type="Pfam" id="PF26157">
    <property type="entry name" value="SGL_GH162"/>
    <property type="match status" value="1"/>
</dbReference>
<comment type="caution">
    <text evidence="3">The sequence shown here is derived from an EMBL/GenBank/DDBJ whole genome shotgun (WGS) entry which is preliminary data.</text>
</comment>
<keyword evidence="4" id="KW-1185">Reference proteome</keyword>
<dbReference type="InterPro" id="IPR058773">
    <property type="entry name" value="SGL_GH162"/>
</dbReference>
<dbReference type="OrthoDB" id="9981847at2759"/>
<feature type="domain" description="Endo-beta-1,2-glucanase SGL" evidence="2">
    <location>
        <begin position="75"/>
        <end position="542"/>
    </location>
</feature>
<accession>A0A8H4NX42</accession>
<feature type="signal peptide" evidence="1">
    <location>
        <begin position="1"/>
        <end position="21"/>
    </location>
</feature>
<reference evidence="3 4" key="1">
    <citation type="submission" date="2020-01" db="EMBL/GenBank/DDBJ databases">
        <title>Identification and distribution of gene clusters putatively required for synthesis of sphingolipid metabolism inhibitors in phylogenetically diverse species of the filamentous fungus Fusarium.</title>
        <authorList>
            <person name="Kim H.-S."/>
            <person name="Busman M."/>
            <person name="Brown D.W."/>
            <person name="Divon H."/>
            <person name="Uhlig S."/>
            <person name="Proctor R.H."/>
        </authorList>
    </citation>
    <scope>NUCLEOTIDE SEQUENCE [LARGE SCALE GENOMIC DNA]</scope>
    <source>
        <strain evidence="3 4">NRRL 13308</strain>
    </source>
</reference>
<evidence type="ECO:0000256" key="1">
    <source>
        <dbReference type="SAM" id="SignalP"/>
    </source>
</evidence>
<sequence>MKSSLSSVLAALALSLPLATASPQYSNPKAPSCRFGLEWSQKDVLQRTDDFIWDLLYWEGKFHQNDVAYNTQNGMSYDGTQLDWKTGKRTNKHTFSAASKEVSLKPPSDTEASSNGMIQALQIMLYAQAISGSKEAARFLTPDNLKAAPGFAASIMETKLKTYSQFNQTYPGFGGFLPWIKTDTATISPQDGWDDRVPGLDNGELIWAVYACIEALQKQSNPKFHKIADGWQTWFNYVASTAPKIFYIGKGKVCAVTAIGDQTLSVNDKEQSYKCESETYLDDPYEGELLTYFFQFFTDLSKKDKQTLWEYKRAKLEKAEYNKGGVGPITVRKGFWFSSHEIWNQLELPYHDVDIVSRLFKNGERARTCNSVVTKTPGLYASVNNSTDPKTDEIIGYISPAGIPSIASQKDQELDVITPYGVFPVVLFDKAVGLAWWRNMIVGKKMQNPYGSTESTRVDGKGVSALVTWDSKVTTVLSLMNGVVDLVRERMKSDGIYNEFLKITEREHVRVFGNKLKGEYIEFCLPKNKVPDAGLKDFTACQK</sequence>